<dbReference type="Gene3D" id="3.20.20.70">
    <property type="entry name" value="Aldolase class I"/>
    <property type="match status" value="1"/>
</dbReference>
<comment type="catalytic activity">
    <reaction evidence="8 9">
        <text>N(1)-methylguanosine(37) in tRNA(Phe) + pyruvate + S-adenosyl-L-methionine = 4-demethylwyosine(37) in tRNA(Phe) + 5'-deoxyadenosine + L-methionine + CO2 + H2O</text>
        <dbReference type="Rhea" id="RHEA:36347"/>
        <dbReference type="Rhea" id="RHEA-COMP:10164"/>
        <dbReference type="Rhea" id="RHEA-COMP:10165"/>
        <dbReference type="ChEBI" id="CHEBI:15361"/>
        <dbReference type="ChEBI" id="CHEBI:15377"/>
        <dbReference type="ChEBI" id="CHEBI:16526"/>
        <dbReference type="ChEBI" id="CHEBI:17319"/>
        <dbReference type="ChEBI" id="CHEBI:57844"/>
        <dbReference type="ChEBI" id="CHEBI:59789"/>
        <dbReference type="ChEBI" id="CHEBI:64315"/>
        <dbReference type="ChEBI" id="CHEBI:73542"/>
        <dbReference type="EC" id="4.1.3.44"/>
    </reaction>
</comment>
<comment type="similarity">
    <text evidence="9">Belongs to the TYW1 family.</text>
</comment>
<dbReference type="KEGG" id="oyw:OdinLCB4_004640"/>
<reference evidence="11" key="2">
    <citation type="journal article" date="2022" name="Nat. Microbiol.">
        <title>A closed Candidatus Odinarchaeum chromosome exposes Asgard archaeal viruses.</title>
        <authorList>
            <person name="Tamarit D."/>
            <person name="Caceres E.F."/>
            <person name="Krupovic M."/>
            <person name="Nijland R."/>
            <person name="Eme L."/>
            <person name="Robinson N.P."/>
            <person name="Ettema T.J.G."/>
        </authorList>
    </citation>
    <scope>NUCLEOTIDE SEQUENCE</scope>
    <source>
        <strain evidence="11">LCB_4</strain>
    </source>
</reference>
<dbReference type="CDD" id="cd01335">
    <property type="entry name" value="Radical_SAM"/>
    <property type="match status" value="1"/>
</dbReference>
<feature type="binding site" evidence="9">
    <location>
        <position position="65"/>
    </location>
    <ligand>
        <name>[4Fe-4S] cluster</name>
        <dbReference type="ChEBI" id="CHEBI:49883"/>
        <label>2</label>
        <note>4Fe-4S-S-AdoMet</note>
    </ligand>
</feature>
<dbReference type="InterPro" id="IPR013785">
    <property type="entry name" value="Aldolase_TIM"/>
</dbReference>
<evidence type="ECO:0000313" key="12">
    <source>
        <dbReference type="Proteomes" id="UP000186851"/>
    </source>
</evidence>
<gene>
    <name evidence="11" type="primary">twy1</name>
    <name evidence="9" type="synonym">taw1</name>
    <name evidence="11" type="ORF">OdinLCB4_004640</name>
</gene>
<dbReference type="PANTHER" id="PTHR13930">
    <property type="entry name" value="S-ADENOSYL-L-METHIONINE-DEPENDENT TRNA 4-DEMETHYLWYOSINE SYNTHASE"/>
    <property type="match status" value="1"/>
</dbReference>
<keyword evidence="4 9" id="KW-0479">Metal-binding</keyword>
<name>A0AAF0D3N9_ODILC</name>
<dbReference type="SFLD" id="SFLDG01071">
    <property type="entry name" value="tRNA_wybutosine-synthesizing"/>
    <property type="match status" value="1"/>
</dbReference>
<evidence type="ECO:0000256" key="8">
    <source>
        <dbReference type="ARBA" id="ARBA00049466"/>
    </source>
</evidence>
<evidence type="ECO:0000256" key="6">
    <source>
        <dbReference type="ARBA" id="ARBA00023014"/>
    </source>
</evidence>
<feature type="binding site" evidence="9">
    <location>
        <position position="29"/>
    </location>
    <ligand>
        <name>[4Fe-4S] cluster</name>
        <dbReference type="ChEBI" id="CHEBI:49883"/>
        <label>1</label>
    </ligand>
</feature>
<proteinExistence type="inferred from homology"/>
<dbReference type="HAMAP" id="MF_01921">
    <property type="entry name" value="TYW1_archaea"/>
    <property type="match status" value="1"/>
</dbReference>
<keyword evidence="5 9" id="KW-0408">Iron</keyword>
<dbReference type="GO" id="GO:0051539">
    <property type="term" value="F:4 iron, 4 sulfur cluster binding"/>
    <property type="evidence" value="ECO:0007669"/>
    <property type="project" value="UniProtKB-UniRule"/>
</dbReference>
<keyword evidence="9" id="KW-0963">Cytoplasm</keyword>
<dbReference type="GO" id="GO:0046872">
    <property type="term" value="F:metal ion binding"/>
    <property type="evidence" value="ECO:0007669"/>
    <property type="project" value="UniProtKB-KW"/>
</dbReference>
<comment type="function">
    <text evidence="9">Component of the wyosine derivatives biosynthesis pathway that catalyzes the condensation of N-methylguanine with 2 carbon atoms from pyruvate to form the tricyclic 4-demethylwyosine (imG-14) on guanosine-37 of tRNA(Phe).</text>
</comment>
<feature type="binding site" evidence="9">
    <location>
        <position position="55"/>
    </location>
    <ligand>
        <name>[4Fe-4S] cluster</name>
        <dbReference type="ChEBI" id="CHEBI:49883"/>
        <label>1</label>
    </ligand>
</feature>
<dbReference type="InterPro" id="IPR013917">
    <property type="entry name" value="tRNA_wybutosine-synth"/>
</dbReference>
<keyword evidence="6 9" id="KW-0411">Iron-sulfur</keyword>
<dbReference type="SFLD" id="SFLDF00284">
    <property type="entry name" value="tRNA_wybutosine-synthesizing"/>
    <property type="match status" value="1"/>
</dbReference>
<dbReference type="SUPFAM" id="SSF102114">
    <property type="entry name" value="Radical SAM enzymes"/>
    <property type="match status" value="1"/>
</dbReference>
<accession>A0AAF0D3N9</accession>
<dbReference type="Proteomes" id="UP000186851">
    <property type="component" value="Chromosome"/>
</dbReference>
<keyword evidence="7 9" id="KW-0456">Lyase</keyword>
<comment type="cofactor">
    <cofactor evidence="9">
        <name>[4Fe-4S] cluster</name>
        <dbReference type="ChEBI" id="CHEBI:49883"/>
    </cofactor>
    <text evidence="9">Binds 2 [4Fe-4S] clusters. Binds 1 [4Fe-4S] cluster coordinated with 3 cysteines and an exchangeable S-adenosyl-L-methionine.</text>
</comment>
<dbReference type="PANTHER" id="PTHR13930:SF0">
    <property type="entry name" value="S-ADENOSYL-L-METHIONINE-DEPENDENT TRNA 4-DEMETHYLWYOSINE SYNTHASE TYW1-RELATED"/>
    <property type="match status" value="1"/>
</dbReference>
<evidence type="ECO:0000256" key="2">
    <source>
        <dbReference type="ARBA" id="ARBA00022691"/>
    </source>
</evidence>
<evidence type="ECO:0000256" key="4">
    <source>
        <dbReference type="ARBA" id="ARBA00022723"/>
    </source>
</evidence>
<evidence type="ECO:0000313" key="11">
    <source>
        <dbReference type="EMBL" id="WEU41071.1"/>
    </source>
</evidence>
<dbReference type="InterPro" id="IPR007197">
    <property type="entry name" value="rSAM"/>
</dbReference>
<organism evidence="11 12">
    <name type="scientific">Odinarchaeota yellowstonii (strain LCB_4)</name>
    <dbReference type="NCBI Taxonomy" id="1841599"/>
    <lineage>
        <taxon>Archaea</taxon>
        <taxon>Promethearchaeati</taxon>
        <taxon>Candidatus Odinarchaeota</taxon>
        <taxon>Candidatus Odinarchaeia</taxon>
        <taxon>Candidatus Odinarchaeales</taxon>
        <taxon>Candidatus Odinarchaeaceae</taxon>
        <taxon>Candidatus Odinarchaeum</taxon>
    </lineage>
</organism>
<feature type="binding site" evidence="9">
    <location>
        <position position="72"/>
    </location>
    <ligand>
        <name>[4Fe-4S] cluster</name>
        <dbReference type="ChEBI" id="CHEBI:49883"/>
        <label>2</label>
        <note>4Fe-4S-S-AdoMet</note>
    </ligand>
</feature>
<dbReference type="InterPro" id="IPR034556">
    <property type="entry name" value="tRNA_wybutosine-synthase"/>
</dbReference>
<dbReference type="GO" id="GO:0102521">
    <property type="term" value="F:tRNA-4-demethylwyosine synthase activity"/>
    <property type="evidence" value="ECO:0007669"/>
    <property type="project" value="UniProtKB-EC"/>
</dbReference>
<dbReference type="AlphaFoldDB" id="A0AAF0D3N9"/>
<feature type="binding site" evidence="9">
    <location>
        <position position="69"/>
    </location>
    <ligand>
        <name>[4Fe-4S] cluster</name>
        <dbReference type="ChEBI" id="CHEBI:49883"/>
        <label>2</label>
        <note>4Fe-4S-S-AdoMet</note>
    </ligand>
</feature>
<evidence type="ECO:0000256" key="3">
    <source>
        <dbReference type="ARBA" id="ARBA00022694"/>
    </source>
</evidence>
<feature type="domain" description="Radical SAM core" evidence="10">
    <location>
        <begin position="48"/>
        <end position="300"/>
    </location>
</feature>
<dbReference type="Pfam" id="PF04055">
    <property type="entry name" value="Radical_SAM"/>
    <property type="match status" value="1"/>
</dbReference>
<comment type="subunit">
    <text evidence="9">Monomer.</text>
</comment>
<dbReference type="EMBL" id="CP091871">
    <property type="protein sequence ID" value="WEU41071.1"/>
    <property type="molecule type" value="Genomic_DNA"/>
</dbReference>
<keyword evidence="3 9" id="KW-0819">tRNA processing</keyword>
<evidence type="ECO:0000259" key="10">
    <source>
        <dbReference type="PROSITE" id="PS51918"/>
    </source>
</evidence>
<dbReference type="InterPro" id="IPR058240">
    <property type="entry name" value="rSAM_sf"/>
</dbReference>
<dbReference type="SFLD" id="SFLDS00029">
    <property type="entry name" value="Radical_SAM"/>
    <property type="match status" value="1"/>
</dbReference>
<dbReference type="GO" id="GO:0005737">
    <property type="term" value="C:cytoplasm"/>
    <property type="evidence" value="ECO:0007669"/>
    <property type="project" value="UniProtKB-SubCell"/>
</dbReference>
<feature type="binding site" evidence="9">
    <location>
        <position position="42"/>
    </location>
    <ligand>
        <name>[4Fe-4S] cluster</name>
        <dbReference type="ChEBI" id="CHEBI:49883"/>
        <label>1</label>
    </ligand>
</feature>
<evidence type="ECO:0000256" key="7">
    <source>
        <dbReference type="ARBA" id="ARBA00023239"/>
    </source>
</evidence>
<reference evidence="11" key="1">
    <citation type="journal article" date="2017" name="Nature">
        <title>Asgard archaea illuminate the origin of eukaryotic cellular complexity.</title>
        <authorList>
            <person name="Zaremba-Niedzwiedzka K."/>
            <person name="Caceres E.F."/>
            <person name="Saw J.H."/>
            <person name="Backstrom D."/>
            <person name="Juzokaite L."/>
            <person name="Vancaester E."/>
            <person name="Seitz K.W."/>
            <person name="Anantharaman K."/>
            <person name="Starnawski P."/>
            <person name="Kjeldsen K.U."/>
            <person name="Scott M.B."/>
            <person name="Nunoura T."/>
            <person name="Banfield J.F."/>
            <person name="Schramm A."/>
            <person name="Baker B.J."/>
            <person name="Spang A."/>
            <person name="Ettema T.J.G."/>
        </authorList>
    </citation>
    <scope>NUCLEOTIDE SEQUENCE</scope>
    <source>
        <strain evidence="11">LCB_4</strain>
    </source>
</reference>
<dbReference type="GO" id="GO:0008033">
    <property type="term" value="P:tRNA processing"/>
    <property type="evidence" value="ECO:0007669"/>
    <property type="project" value="UniProtKB-UniRule"/>
</dbReference>
<keyword evidence="1 9" id="KW-0004">4Fe-4S</keyword>
<sequence length="316" mass="36641">MSIIPSDVRKQLLKQKYHIVGAHSAVKKCRWLHKSLVENKACYKEKFYGIRSHRCVQCTPAVIWCPNYCVYCWRVMPQDVGLNWDPLGVKSITGDEPEVIFEGFLREQRRILSGYNPEGNRKVDKVKWLEAQDPKHFAISLSGEPLLYNRINELIEYIKNKGKTVFLVTNGQEPERLAVLNEPTQLYISLSAPNKEVFKRTCRPTYPDGWQRLQRSLELLSTFKCPTVLRLTLVKDINMVNPEGYAESILKSNCHYVEVKAAMFVGGSLFRMRFENMPRHSEIKEFAEKLADLTGYYIIDEVLNSRVVLLSRVKKH</sequence>
<evidence type="ECO:0000256" key="5">
    <source>
        <dbReference type="ARBA" id="ARBA00023004"/>
    </source>
</evidence>
<evidence type="ECO:0000256" key="1">
    <source>
        <dbReference type="ARBA" id="ARBA00022485"/>
    </source>
</evidence>
<dbReference type="Pfam" id="PF08608">
    <property type="entry name" value="Wyosine_form"/>
    <property type="match status" value="1"/>
</dbReference>
<dbReference type="EC" id="4.1.3.44" evidence="9"/>
<keyword evidence="2 9" id="KW-0949">S-adenosyl-L-methionine</keyword>
<evidence type="ECO:0000256" key="9">
    <source>
        <dbReference type="HAMAP-Rule" id="MF_01921"/>
    </source>
</evidence>
<protein>
    <recommendedName>
        <fullName evidence="9">S-adenosyl-L-methionine-dependent tRNA 4-demethylwyosine synthase</fullName>
        <ecNumber evidence="9">4.1.3.44</ecNumber>
    </recommendedName>
    <alternativeName>
        <fullName evidence="9">tRNA wyosine derivatives biosynthesis protein Taw1</fullName>
    </alternativeName>
</protein>
<dbReference type="NCBIfam" id="TIGR03972">
    <property type="entry name" value="rSAM_TYW1"/>
    <property type="match status" value="1"/>
</dbReference>
<comment type="subcellular location">
    <subcellularLocation>
        <location evidence="9">Cytoplasm</location>
    </subcellularLocation>
</comment>
<dbReference type="InterPro" id="IPR023993">
    <property type="entry name" value="TYW1_archaea"/>
</dbReference>
<dbReference type="PROSITE" id="PS51918">
    <property type="entry name" value="RADICAL_SAM"/>
    <property type="match status" value="1"/>
</dbReference>